<accession>A0ABW6I019</accession>
<evidence type="ECO:0000313" key="5">
    <source>
        <dbReference type="Proteomes" id="UP001600109"/>
    </source>
</evidence>
<gene>
    <name evidence="4" type="ORF">ACFX5E_14755</name>
</gene>
<feature type="repeat" description="ANK" evidence="3">
    <location>
        <begin position="49"/>
        <end position="81"/>
    </location>
</feature>
<dbReference type="InterPro" id="IPR036770">
    <property type="entry name" value="Ankyrin_rpt-contain_sf"/>
</dbReference>
<evidence type="ECO:0000313" key="4">
    <source>
        <dbReference type="EMBL" id="MFE3869322.1"/>
    </source>
</evidence>
<feature type="repeat" description="ANK" evidence="3">
    <location>
        <begin position="184"/>
        <end position="216"/>
    </location>
</feature>
<dbReference type="PROSITE" id="PS50088">
    <property type="entry name" value="ANK_REPEAT"/>
    <property type="match status" value="6"/>
</dbReference>
<proteinExistence type="predicted"/>
<dbReference type="PROSITE" id="PS50297">
    <property type="entry name" value="ANK_REP_REGION"/>
    <property type="match status" value="4"/>
</dbReference>
<dbReference type="RefSeq" id="WP_379855930.1">
    <property type="nucleotide sequence ID" value="NZ_JBHZPZ010000022.1"/>
</dbReference>
<dbReference type="PANTHER" id="PTHR24171">
    <property type="entry name" value="ANKYRIN REPEAT DOMAIN-CONTAINING PROTEIN 39-RELATED"/>
    <property type="match status" value="1"/>
</dbReference>
<dbReference type="SUPFAM" id="SSF48403">
    <property type="entry name" value="Ankyrin repeat"/>
    <property type="match status" value="1"/>
</dbReference>
<keyword evidence="5" id="KW-1185">Reference proteome</keyword>
<evidence type="ECO:0000256" key="2">
    <source>
        <dbReference type="ARBA" id="ARBA00023043"/>
    </source>
</evidence>
<dbReference type="InterPro" id="IPR002110">
    <property type="entry name" value="Ankyrin_rpt"/>
</dbReference>
<protein>
    <submittedName>
        <fullName evidence="4">Ankyrin repeat domain-containing protein</fullName>
    </submittedName>
</protein>
<organism evidence="4 5">
    <name type="scientific">Flavobacterium xylosi</name>
    <dbReference type="NCBI Taxonomy" id="3230415"/>
    <lineage>
        <taxon>Bacteria</taxon>
        <taxon>Pseudomonadati</taxon>
        <taxon>Bacteroidota</taxon>
        <taxon>Flavobacteriia</taxon>
        <taxon>Flavobacteriales</taxon>
        <taxon>Flavobacteriaceae</taxon>
        <taxon>Flavobacterium</taxon>
    </lineage>
</organism>
<feature type="repeat" description="ANK" evidence="3">
    <location>
        <begin position="21"/>
        <end position="48"/>
    </location>
</feature>
<dbReference type="PRINTS" id="PR01415">
    <property type="entry name" value="ANKYRIN"/>
</dbReference>
<dbReference type="Proteomes" id="UP001600109">
    <property type="component" value="Unassembled WGS sequence"/>
</dbReference>
<evidence type="ECO:0000256" key="3">
    <source>
        <dbReference type="PROSITE-ProRule" id="PRU00023"/>
    </source>
</evidence>
<feature type="repeat" description="ANK" evidence="3">
    <location>
        <begin position="85"/>
        <end position="117"/>
    </location>
</feature>
<dbReference type="Pfam" id="PF12796">
    <property type="entry name" value="Ank_2"/>
    <property type="match status" value="2"/>
</dbReference>
<dbReference type="Pfam" id="PF00023">
    <property type="entry name" value="Ank"/>
    <property type="match status" value="1"/>
</dbReference>
<dbReference type="SMART" id="SM00248">
    <property type="entry name" value="ANK"/>
    <property type="match status" value="6"/>
</dbReference>
<keyword evidence="2 3" id="KW-0040">ANK repeat</keyword>
<keyword evidence="1" id="KW-0677">Repeat</keyword>
<reference evidence="4 5" key="1">
    <citation type="submission" date="2024-06" db="EMBL/GenBank/DDBJ databases">
        <title>Flavobacterium spp. isolated from glacier.</title>
        <authorList>
            <person name="Han D."/>
        </authorList>
    </citation>
    <scope>NUCLEOTIDE SEQUENCE [LARGE SCALE GENOMIC DNA]</scope>
    <source>
        <strain evidence="4 5">LS2P90</strain>
    </source>
</reference>
<name>A0ABW6I019_9FLAO</name>
<comment type="caution">
    <text evidence="4">The sequence shown here is derived from an EMBL/GenBank/DDBJ whole genome shotgun (WGS) entry which is preliminary data.</text>
</comment>
<evidence type="ECO:0000256" key="1">
    <source>
        <dbReference type="ARBA" id="ARBA00022737"/>
    </source>
</evidence>
<dbReference type="EMBL" id="JBHZPZ010000022">
    <property type="protein sequence ID" value="MFE3869322.1"/>
    <property type="molecule type" value="Genomic_DNA"/>
</dbReference>
<feature type="repeat" description="ANK" evidence="3">
    <location>
        <begin position="118"/>
        <end position="150"/>
    </location>
</feature>
<sequence length="243" mass="26937">MKKTLLLLFIGITTIGYSQKLYKAVENGDIEKVKSLLEKGADVAEYNKDGLFPLWRATADNNYEITALLIKNTADVNQTNKVEPGNSTPIEMPCQEGYVDIVKLLVENGADVNFKGYRDFTPIRVAARNGHLEIVQYLAHHGAKIDIKGMDGATPLEHAASKGHFEIVKFLIENGANINNKDIDGDFSLGEAAKLGYLNIIQLLIDKGADLNLKNNEKKNAYNLAKDRGQKKAADLIEKYMKK</sequence>
<dbReference type="Gene3D" id="1.25.40.20">
    <property type="entry name" value="Ankyrin repeat-containing domain"/>
    <property type="match status" value="2"/>
</dbReference>
<feature type="repeat" description="ANK" evidence="3">
    <location>
        <begin position="151"/>
        <end position="183"/>
    </location>
</feature>